<keyword evidence="2" id="KW-1185">Reference proteome</keyword>
<dbReference type="EMBL" id="FXUG01000015">
    <property type="protein sequence ID" value="SMP72317.1"/>
    <property type="molecule type" value="Genomic_DNA"/>
</dbReference>
<evidence type="ECO:0000313" key="1">
    <source>
        <dbReference type="EMBL" id="SMP72317.1"/>
    </source>
</evidence>
<protein>
    <submittedName>
        <fullName evidence="1">Uncharacterized protein</fullName>
    </submittedName>
</protein>
<proteinExistence type="predicted"/>
<evidence type="ECO:0000313" key="2">
    <source>
        <dbReference type="Proteomes" id="UP001158067"/>
    </source>
</evidence>
<gene>
    <name evidence="1" type="ORF">SAMN06265222_11553</name>
</gene>
<comment type="caution">
    <text evidence="1">The sequence shown here is derived from an EMBL/GenBank/DDBJ whole genome shotgun (WGS) entry which is preliminary data.</text>
</comment>
<accession>A0ABY1QJB3</accession>
<dbReference type="Proteomes" id="UP001158067">
    <property type="component" value="Unassembled WGS sequence"/>
</dbReference>
<reference evidence="1 2" key="1">
    <citation type="submission" date="2017-05" db="EMBL/GenBank/DDBJ databases">
        <authorList>
            <person name="Varghese N."/>
            <person name="Submissions S."/>
        </authorList>
    </citation>
    <scope>NUCLEOTIDE SEQUENCE [LARGE SCALE GENOMIC DNA]</scope>
    <source>
        <strain evidence="1 2">DSM 25457</strain>
    </source>
</reference>
<organism evidence="1 2">
    <name type="scientific">Neorhodopirellula lusitana</name>
    <dbReference type="NCBI Taxonomy" id="445327"/>
    <lineage>
        <taxon>Bacteria</taxon>
        <taxon>Pseudomonadati</taxon>
        <taxon>Planctomycetota</taxon>
        <taxon>Planctomycetia</taxon>
        <taxon>Pirellulales</taxon>
        <taxon>Pirellulaceae</taxon>
        <taxon>Neorhodopirellula</taxon>
    </lineage>
</organism>
<name>A0ABY1QJB3_9BACT</name>
<sequence length="75" mass="8432">MHPAVLEKLGRNVAGNWHREAIDVPVPDERMAEFSPRNSISQAVFKIVRTAPGQGKLIFEAKPRCLYWDSPLSSD</sequence>